<dbReference type="PROSITE" id="PS50102">
    <property type="entry name" value="RRM"/>
    <property type="match status" value="1"/>
</dbReference>
<dbReference type="GO" id="GO:0003723">
    <property type="term" value="F:RNA binding"/>
    <property type="evidence" value="ECO:0007669"/>
    <property type="project" value="UniProtKB-UniRule"/>
</dbReference>
<dbReference type="Pfam" id="PF00076">
    <property type="entry name" value="RRM_1"/>
    <property type="match status" value="1"/>
</dbReference>
<sequence length="199" mass="22704">MMRRPIFHKSRTPDQTQQPTQQRTPRTPELTQHSTPEMSQHHTPDQTPQNTPRQTPDPDTSGESCTSIINGAWKVGTMHDDGRIRVEVIEGVLEPSNKCSTQITSIMHERLEPKGGSFECFHIPMTEDWLEKIFKAYGAIEYIKIITCGPSETPSQYAIVHFESCQSVRDVIRLNKKLMFTHKRVQITMIINVCDGTTL</sequence>
<dbReference type="InterPro" id="IPR000504">
    <property type="entry name" value="RRM_dom"/>
</dbReference>
<dbReference type="SUPFAM" id="SSF54928">
    <property type="entry name" value="RNA-binding domain, RBD"/>
    <property type="match status" value="1"/>
</dbReference>
<organism evidence="4 5">
    <name type="scientific">Heracleum sosnowskyi</name>
    <dbReference type="NCBI Taxonomy" id="360622"/>
    <lineage>
        <taxon>Eukaryota</taxon>
        <taxon>Viridiplantae</taxon>
        <taxon>Streptophyta</taxon>
        <taxon>Embryophyta</taxon>
        <taxon>Tracheophyta</taxon>
        <taxon>Spermatophyta</taxon>
        <taxon>Magnoliopsida</taxon>
        <taxon>eudicotyledons</taxon>
        <taxon>Gunneridae</taxon>
        <taxon>Pentapetalae</taxon>
        <taxon>asterids</taxon>
        <taxon>campanulids</taxon>
        <taxon>Apiales</taxon>
        <taxon>Apiaceae</taxon>
        <taxon>Apioideae</taxon>
        <taxon>apioid superclade</taxon>
        <taxon>Tordylieae</taxon>
        <taxon>Tordyliinae</taxon>
        <taxon>Heracleum</taxon>
    </lineage>
</organism>
<accession>A0AAD8HKR6</accession>
<protein>
    <recommendedName>
        <fullName evidence="3">RRM domain-containing protein</fullName>
    </recommendedName>
</protein>
<dbReference type="CDD" id="cd00590">
    <property type="entry name" value="RRM_SF"/>
    <property type="match status" value="1"/>
</dbReference>
<feature type="compositionally biased region" description="Low complexity" evidence="2">
    <location>
        <begin position="13"/>
        <end position="28"/>
    </location>
</feature>
<reference evidence="4" key="2">
    <citation type="submission" date="2023-05" db="EMBL/GenBank/DDBJ databases">
        <authorList>
            <person name="Schelkunov M.I."/>
        </authorList>
    </citation>
    <scope>NUCLEOTIDE SEQUENCE</scope>
    <source>
        <strain evidence="4">Hsosn_3</strain>
        <tissue evidence="4">Leaf</tissue>
    </source>
</reference>
<dbReference type="Proteomes" id="UP001237642">
    <property type="component" value="Unassembled WGS sequence"/>
</dbReference>
<evidence type="ECO:0000256" key="2">
    <source>
        <dbReference type="SAM" id="MobiDB-lite"/>
    </source>
</evidence>
<feature type="compositionally biased region" description="Polar residues" evidence="2">
    <location>
        <begin position="29"/>
        <end position="38"/>
    </location>
</feature>
<feature type="compositionally biased region" description="Basic residues" evidence="2">
    <location>
        <begin position="1"/>
        <end position="10"/>
    </location>
</feature>
<evidence type="ECO:0000256" key="1">
    <source>
        <dbReference type="PROSITE-ProRule" id="PRU00176"/>
    </source>
</evidence>
<comment type="caution">
    <text evidence="4">The sequence shown here is derived from an EMBL/GenBank/DDBJ whole genome shotgun (WGS) entry which is preliminary data.</text>
</comment>
<keyword evidence="1" id="KW-0694">RNA-binding</keyword>
<reference evidence="4" key="1">
    <citation type="submission" date="2023-02" db="EMBL/GenBank/DDBJ databases">
        <title>Genome of toxic invasive species Heracleum sosnowskyi carries increased number of genes despite the absence of recent whole-genome duplications.</title>
        <authorList>
            <person name="Schelkunov M."/>
            <person name="Shtratnikova V."/>
            <person name="Makarenko M."/>
            <person name="Klepikova A."/>
            <person name="Omelchenko D."/>
            <person name="Novikova G."/>
            <person name="Obukhova E."/>
            <person name="Bogdanov V."/>
            <person name="Penin A."/>
            <person name="Logacheva M."/>
        </authorList>
    </citation>
    <scope>NUCLEOTIDE SEQUENCE</scope>
    <source>
        <strain evidence="4">Hsosn_3</strain>
        <tissue evidence="4">Leaf</tissue>
    </source>
</reference>
<feature type="compositionally biased region" description="Polar residues" evidence="2">
    <location>
        <begin position="45"/>
        <end position="66"/>
    </location>
</feature>
<dbReference type="InterPro" id="IPR035979">
    <property type="entry name" value="RBD_domain_sf"/>
</dbReference>
<name>A0AAD8HKR6_9APIA</name>
<dbReference type="AlphaFoldDB" id="A0AAD8HKR6"/>
<dbReference type="Gene3D" id="3.30.70.330">
    <property type="match status" value="1"/>
</dbReference>
<evidence type="ECO:0000259" key="3">
    <source>
        <dbReference type="PROSITE" id="PS50102"/>
    </source>
</evidence>
<keyword evidence="5" id="KW-1185">Reference proteome</keyword>
<feature type="domain" description="RRM" evidence="3">
    <location>
        <begin position="104"/>
        <end position="192"/>
    </location>
</feature>
<dbReference type="EMBL" id="JAUIZM010000008">
    <property type="protein sequence ID" value="KAK1368068.1"/>
    <property type="molecule type" value="Genomic_DNA"/>
</dbReference>
<gene>
    <name evidence="4" type="ORF">POM88_034160</name>
</gene>
<dbReference type="InterPro" id="IPR012677">
    <property type="entry name" value="Nucleotide-bd_a/b_plait_sf"/>
</dbReference>
<proteinExistence type="predicted"/>
<feature type="region of interest" description="Disordered" evidence="2">
    <location>
        <begin position="1"/>
        <end position="66"/>
    </location>
</feature>
<evidence type="ECO:0000313" key="5">
    <source>
        <dbReference type="Proteomes" id="UP001237642"/>
    </source>
</evidence>
<evidence type="ECO:0000313" key="4">
    <source>
        <dbReference type="EMBL" id="KAK1368068.1"/>
    </source>
</evidence>